<organism evidence="4">
    <name type="scientific">Albugo laibachii Nc14</name>
    <dbReference type="NCBI Taxonomy" id="890382"/>
    <lineage>
        <taxon>Eukaryota</taxon>
        <taxon>Sar</taxon>
        <taxon>Stramenopiles</taxon>
        <taxon>Oomycota</taxon>
        <taxon>Peronosporomycetes</taxon>
        <taxon>Albuginales</taxon>
        <taxon>Albuginaceae</taxon>
        <taxon>Albugo</taxon>
    </lineage>
</organism>
<accession>F0W5Y5</accession>
<keyword evidence="1 2" id="KW-0812">Transmembrane</keyword>
<dbReference type="PROSITE" id="PS51846">
    <property type="entry name" value="CNNM"/>
    <property type="match status" value="1"/>
</dbReference>
<dbReference type="GO" id="GO:0010960">
    <property type="term" value="P:magnesium ion homeostasis"/>
    <property type="evidence" value="ECO:0007669"/>
    <property type="project" value="InterPro"/>
</dbReference>
<dbReference type="InterPro" id="IPR045095">
    <property type="entry name" value="ACDP"/>
</dbReference>
<reference evidence="4" key="1">
    <citation type="journal article" date="2011" name="PLoS Biol.">
        <title>Gene gain and loss during evolution of obligate parasitism in the white rust pathogen of Arabidopsis thaliana.</title>
        <authorList>
            <person name="Kemen E."/>
            <person name="Gardiner A."/>
            <person name="Schultz-Larsen T."/>
            <person name="Kemen A.C."/>
            <person name="Balmuth A.L."/>
            <person name="Robert-Seilaniantz A."/>
            <person name="Bailey K."/>
            <person name="Holub E."/>
            <person name="Studholme D.J."/>
            <person name="Maclean D."/>
            <person name="Jones J.D."/>
        </authorList>
    </citation>
    <scope>NUCLEOTIDE SEQUENCE</scope>
</reference>
<evidence type="ECO:0000313" key="4">
    <source>
        <dbReference type="EMBL" id="CCA16526.1"/>
    </source>
</evidence>
<evidence type="ECO:0000256" key="2">
    <source>
        <dbReference type="SAM" id="Phobius"/>
    </source>
</evidence>
<feature type="domain" description="CNNM transmembrane" evidence="3">
    <location>
        <begin position="93"/>
        <end position="280"/>
    </location>
</feature>
<sequence length="322" mass="35725">MYAILKWMVPITWAFICISASVIVLEEISDTIYTLSAKANQSSYSKSKGDEDMLQVDYSHALAVDDPFIASKYNQSISNLSNKDWKTREAYLSAVIEVSRYIAIPPLIFVSAIFSGLTLGLLSLNVVGLKVLITSGNHPDATIVEQENAIAASRILSIRKNGHRLLTTLVLGNISTNSLLSILIADMTNGFIGFLLSTGVILLFGEIVPQAVCARHAISLGSKLVPLVEALLILFHPVAKSVQTALDRFIGEESGRIYTRKEFAKYLEIHAQQSVLTPQEIDLVRRIFNYKKVPVTKVMVQLKNAYTISISSFRFFFVYSFH</sequence>
<feature type="transmembrane region" description="Helical" evidence="2">
    <location>
        <begin position="191"/>
        <end position="208"/>
    </location>
</feature>
<feature type="transmembrane region" description="Helical" evidence="2">
    <location>
        <begin position="165"/>
        <end position="185"/>
    </location>
</feature>
<evidence type="ECO:0000259" key="3">
    <source>
        <dbReference type="PROSITE" id="PS51846"/>
    </source>
</evidence>
<gene>
    <name evidence="4" type="primary">AlNc14C22G2293</name>
    <name evidence="4" type="ORF">ALNC14_026690</name>
</gene>
<dbReference type="Pfam" id="PF01595">
    <property type="entry name" value="CNNM"/>
    <property type="match status" value="1"/>
</dbReference>
<dbReference type="GO" id="GO:0016020">
    <property type="term" value="C:membrane"/>
    <property type="evidence" value="ECO:0007669"/>
    <property type="project" value="UniProtKB-UniRule"/>
</dbReference>
<feature type="transmembrane region" description="Helical" evidence="2">
    <location>
        <begin position="101"/>
        <end position="122"/>
    </location>
</feature>
<protein>
    <submittedName>
        <fullName evidence="4">Metal transporter putative</fullName>
    </submittedName>
</protein>
<proteinExistence type="predicted"/>
<dbReference type="AlphaFoldDB" id="F0W5Y5"/>
<reference evidence="4" key="2">
    <citation type="submission" date="2011-02" db="EMBL/GenBank/DDBJ databases">
        <authorList>
            <person name="MacLean D."/>
        </authorList>
    </citation>
    <scope>NUCLEOTIDE SEQUENCE</scope>
</reference>
<evidence type="ECO:0000256" key="1">
    <source>
        <dbReference type="PROSITE-ProRule" id="PRU01193"/>
    </source>
</evidence>
<keyword evidence="1 2" id="KW-1133">Transmembrane helix</keyword>
<keyword evidence="1 2" id="KW-0472">Membrane</keyword>
<dbReference type="PANTHER" id="PTHR12064:SF94">
    <property type="entry name" value="UNEXTENDED PROTEIN"/>
    <property type="match status" value="1"/>
</dbReference>
<name>F0W5Y5_9STRA</name>
<dbReference type="HOGENOM" id="CLU_864400_0_0_1"/>
<dbReference type="PANTHER" id="PTHR12064">
    <property type="entry name" value="METAL TRANSPORTER CNNM"/>
    <property type="match status" value="1"/>
</dbReference>
<dbReference type="InterPro" id="IPR002550">
    <property type="entry name" value="CNNM"/>
</dbReference>
<feature type="transmembrane region" description="Helical" evidence="2">
    <location>
        <begin position="7"/>
        <end position="25"/>
    </location>
</feature>
<dbReference type="EMBL" id="FR824067">
    <property type="protein sequence ID" value="CCA16526.1"/>
    <property type="molecule type" value="Genomic_DNA"/>
</dbReference>